<dbReference type="Proteomes" id="UP000763447">
    <property type="component" value="Unassembled WGS sequence"/>
</dbReference>
<evidence type="ECO:0000313" key="1">
    <source>
        <dbReference type="EMBL" id="NLR19691.1"/>
    </source>
</evidence>
<protein>
    <submittedName>
        <fullName evidence="1">DNA primase</fullName>
    </submittedName>
</protein>
<gene>
    <name evidence="1" type="ORF">HC026_12450</name>
</gene>
<proteinExistence type="predicted"/>
<comment type="caution">
    <text evidence="1">The sequence shown here is derived from an EMBL/GenBank/DDBJ whole genome shotgun (WGS) entry which is preliminary data.</text>
</comment>
<reference evidence="1 2" key="1">
    <citation type="submission" date="2020-04" db="EMBL/GenBank/DDBJ databases">
        <title>A novel species of genus Lactobacillus that was isolated from fermented food Zha-chili.</title>
        <authorList>
            <person name="Zhang Z."/>
        </authorList>
    </citation>
    <scope>NUCLEOTIDE SEQUENCE [LARGE SCALE GENOMIC DNA]</scope>
    <source>
        <strain evidence="2">HBUAS51383</strain>
    </source>
</reference>
<organism evidence="1 2">
    <name type="scientific">Secundilactobacillus angelensis</name>
    <dbReference type="NCBI Taxonomy" id="2722706"/>
    <lineage>
        <taxon>Bacteria</taxon>
        <taxon>Bacillati</taxon>
        <taxon>Bacillota</taxon>
        <taxon>Bacilli</taxon>
        <taxon>Lactobacillales</taxon>
        <taxon>Lactobacillaceae</taxon>
        <taxon>Secundilactobacillus</taxon>
    </lineage>
</organism>
<feature type="non-terminal residue" evidence="1">
    <location>
        <position position="131"/>
    </location>
</feature>
<dbReference type="EMBL" id="JAAXLJ010000082">
    <property type="protein sequence ID" value="NLR19691.1"/>
    <property type="molecule type" value="Genomic_DNA"/>
</dbReference>
<evidence type="ECO:0000313" key="2">
    <source>
        <dbReference type="Proteomes" id="UP000763447"/>
    </source>
</evidence>
<accession>A0ABX1L0G1</accession>
<keyword evidence="2" id="KW-1185">Reference proteome</keyword>
<name>A0ABX1L0G1_9LACO</name>
<sequence>MYELIPDELKSLKTWGLYKLIWKPERKKYTKIPIDPYTGRDGKSNDPSTWTDFKTALQAMQDLGMDGLGFYFQPPYIGIDVDHIGIDLDQWKTGDKANAVQAFMNLTHSYMETSVSGEGIHIIVKGEIPGT</sequence>